<accession>A0A2T5C5E1</accession>
<keyword evidence="1" id="KW-0812">Transmembrane</keyword>
<organism evidence="4 5">
    <name type="scientific">Mangrovibacterium marinum</name>
    <dbReference type="NCBI Taxonomy" id="1639118"/>
    <lineage>
        <taxon>Bacteria</taxon>
        <taxon>Pseudomonadati</taxon>
        <taxon>Bacteroidota</taxon>
        <taxon>Bacteroidia</taxon>
        <taxon>Marinilabiliales</taxon>
        <taxon>Prolixibacteraceae</taxon>
        <taxon>Mangrovibacterium</taxon>
    </lineage>
</organism>
<evidence type="ECO:0000313" key="5">
    <source>
        <dbReference type="Proteomes" id="UP000243525"/>
    </source>
</evidence>
<evidence type="ECO:0000259" key="2">
    <source>
        <dbReference type="Pfam" id="PF04773"/>
    </source>
</evidence>
<proteinExistence type="predicted"/>
<sequence length="324" mass="37537">MKELIRKYLSAKADRHDQSRLLTWLRQGKNLQAFNVEKAAWEEEALEGEMLLESQYQWNKIQKRLLHQSQSDLKKKTVYLQYFKYASVVLLFLTLGITTYFLATDTNQSSDFYTEVSAPAGQKTQIMLPDSSVVRLNGGTMLRYNNSFGAENRFVELDGEAYFDVRKSSRKAFIVHTRELDVKVYGTSFNVNAYANDHTVEVGLKHGSVGIEQNKQEVLRIKPGQLVTYSKEANRFRVNNADISMISAWTNNELVFDEKPFNLICKYLERWYGVDIALSNELIDNQKYTFRVKTESLHEVLELIRELKPINYQIDGETVKITKP</sequence>
<keyword evidence="1" id="KW-1133">Transmembrane helix</keyword>
<feature type="domain" description="FecR protein" evidence="2">
    <location>
        <begin position="116"/>
        <end position="209"/>
    </location>
</feature>
<evidence type="ECO:0000313" key="4">
    <source>
        <dbReference type="EMBL" id="PTN10126.1"/>
    </source>
</evidence>
<dbReference type="Pfam" id="PF04773">
    <property type="entry name" value="FecR"/>
    <property type="match status" value="1"/>
</dbReference>
<dbReference type="Gene3D" id="2.60.120.1440">
    <property type="match status" value="1"/>
</dbReference>
<dbReference type="Proteomes" id="UP000243525">
    <property type="component" value="Unassembled WGS sequence"/>
</dbReference>
<name>A0A2T5C5E1_9BACT</name>
<feature type="transmembrane region" description="Helical" evidence="1">
    <location>
        <begin position="82"/>
        <end position="103"/>
    </location>
</feature>
<comment type="caution">
    <text evidence="4">The sequence shown here is derived from an EMBL/GenBank/DDBJ whole genome shotgun (WGS) entry which is preliminary data.</text>
</comment>
<evidence type="ECO:0000256" key="1">
    <source>
        <dbReference type="SAM" id="Phobius"/>
    </source>
</evidence>
<dbReference type="FunFam" id="2.60.120.1440:FF:000001">
    <property type="entry name" value="Putative anti-sigma factor"/>
    <property type="match status" value="1"/>
</dbReference>
<dbReference type="PIRSF" id="PIRSF018266">
    <property type="entry name" value="FecR"/>
    <property type="match status" value="1"/>
</dbReference>
<reference evidence="4 5" key="1">
    <citation type="submission" date="2018-04" db="EMBL/GenBank/DDBJ databases">
        <title>Genomic Encyclopedia of Archaeal and Bacterial Type Strains, Phase II (KMG-II): from individual species to whole genera.</title>
        <authorList>
            <person name="Goeker M."/>
        </authorList>
    </citation>
    <scope>NUCLEOTIDE SEQUENCE [LARGE SCALE GENOMIC DNA]</scope>
    <source>
        <strain evidence="4 5">DSM 28823</strain>
    </source>
</reference>
<dbReference type="PANTHER" id="PTHR30273">
    <property type="entry name" value="PERIPLASMIC SIGNAL SENSOR AND SIGMA FACTOR ACTIVATOR FECR-RELATED"/>
    <property type="match status" value="1"/>
</dbReference>
<keyword evidence="1" id="KW-0472">Membrane</keyword>
<dbReference type="GO" id="GO:0016989">
    <property type="term" value="F:sigma factor antagonist activity"/>
    <property type="evidence" value="ECO:0007669"/>
    <property type="project" value="TreeGrafter"/>
</dbReference>
<dbReference type="Pfam" id="PF16344">
    <property type="entry name" value="FecR_C"/>
    <property type="match status" value="1"/>
</dbReference>
<dbReference type="OrthoDB" id="650093at2"/>
<protein>
    <submittedName>
        <fullName evidence="4">FecR family protein</fullName>
    </submittedName>
</protein>
<gene>
    <name evidence="4" type="ORF">C8N47_102111</name>
</gene>
<feature type="domain" description="Protein FecR C-terminal" evidence="3">
    <location>
        <begin position="253"/>
        <end position="321"/>
    </location>
</feature>
<dbReference type="RefSeq" id="WP_107820911.1">
    <property type="nucleotide sequence ID" value="NZ_OY782574.1"/>
</dbReference>
<dbReference type="AlphaFoldDB" id="A0A2T5C5E1"/>
<dbReference type="PANTHER" id="PTHR30273:SF2">
    <property type="entry name" value="PROTEIN FECR"/>
    <property type="match status" value="1"/>
</dbReference>
<keyword evidence="5" id="KW-1185">Reference proteome</keyword>
<dbReference type="InterPro" id="IPR032508">
    <property type="entry name" value="FecR_C"/>
</dbReference>
<dbReference type="EMBL" id="QAAD01000002">
    <property type="protein sequence ID" value="PTN10126.1"/>
    <property type="molecule type" value="Genomic_DNA"/>
</dbReference>
<evidence type="ECO:0000259" key="3">
    <source>
        <dbReference type="Pfam" id="PF16344"/>
    </source>
</evidence>
<dbReference type="Gene3D" id="3.55.50.30">
    <property type="match status" value="1"/>
</dbReference>
<dbReference type="InterPro" id="IPR012373">
    <property type="entry name" value="Ferrdict_sens_TM"/>
</dbReference>
<dbReference type="InterPro" id="IPR006860">
    <property type="entry name" value="FecR"/>
</dbReference>